<evidence type="ECO:0000256" key="2">
    <source>
        <dbReference type="ARBA" id="ARBA00007448"/>
    </source>
</evidence>
<dbReference type="SMART" id="SM00382">
    <property type="entry name" value="AAA"/>
    <property type="match status" value="1"/>
</dbReference>
<dbReference type="AlphaFoldDB" id="A0AAP0IE05"/>
<dbReference type="InterPro" id="IPR003959">
    <property type="entry name" value="ATPase_AAA_core"/>
</dbReference>
<dbReference type="InterPro" id="IPR050747">
    <property type="entry name" value="Mitochondrial_chaperone_BCS1"/>
</dbReference>
<comment type="caution">
    <text evidence="7">The sequence shown here is derived from an EMBL/GenBank/DDBJ whole genome shotgun (WGS) entry which is preliminary data.</text>
</comment>
<dbReference type="PANTHER" id="PTHR23070">
    <property type="entry name" value="BCS1 AAA-TYPE ATPASE"/>
    <property type="match status" value="1"/>
</dbReference>
<feature type="domain" description="AAA+ ATPase" evidence="6">
    <location>
        <begin position="254"/>
        <end position="392"/>
    </location>
</feature>
<gene>
    <name evidence="7" type="ORF">Scep_020590</name>
</gene>
<dbReference type="GO" id="GO:0016887">
    <property type="term" value="F:ATP hydrolysis activity"/>
    <property type="evidence" value="ECO:0007669"/>
    <property type="project" value="InterPro"/>
</dbReference>
<name>A0AAP0IE05_9MAGN</name>
<dbReference type="GO" id="GO:0005524">
    <property type="term" value="F:ATP binding"/>
    <property type="evidence" value="ECO:0007669"/>
    <property type="project" value="UniProtKB-KW"/>
</dbReference>
<dbReference type="SUPFAM" id="SSF52540">
    <property type="entry name" value="P-loop containing nucleoside triphosphate hydrolases"/>
    <property type="match status" value="1"/>
</dbReference>
<comment type="similarity">
    <text evidence="2">Belongs to the AAA ATPase family. BCS1 subfamily.</text>
</comment>
<dbReference type="Pfam" id="PF25568">
    <property type="entry name" value="AAA_lid_At3g28540"/>
    <property type="match status" value="1"/>
</dbReference>
<organism evidence="7 8">
    <name type="scientific">Stephania cephalantha</name>
    <dbReference type="NCBI Taxonomy" id="152367"/>
    <lineage>
        <taxon>Eukaryota</taxon>
        <taxon>Viridiplantae</taxon>
        <taxon>Streptophyta</taxon>
        <taxon>Embryophyta</taxon>
        <taxon>Tracheophyta</taxon>
        <taxon>Spermatophyta</taxon>
        <taxon>Magnoliopsida</taxon>
        <taxon>Ranunculales</taxon>
        <taxon>Menispermaceae</taxon>
        <taxon>Menispermoideae</taxon>
        <taxon>Cissampelideae</taxon>
        <taxon>Stephania</taxon>
    </lineage>
</organism>
<dbReference type="Pfam" id="PF14363">
    <property type="entry name" value="AAA_assoc"/>
    <property type="match status" value="1"/>
</dbReference>
<sequence>MSSLPIFLSTNNLFNAYACVSAFAMLFRSIIKELIPDKLRNYIESKIQHLNPFPCHQITILIEESDGLQKNVFYNATETYLSSIVTPSVGRLKVMKEESEDNLSVVIDKGQELHDAFQGISLKWRSFCTTNARKPDQDEDTSQFFSKYIKEKLQYYELSFHKKHKDKVVSEYLPYIVSRSKAIKQENKAVKIHTLARKFEYRETHEGLWESVTMGHPSSFDTLALDPEMKEDIMQDLNKFVRRKEFYKRVGKAWKRGYLLYGPPGTGKSSLIAAMANYLKFDVYDLELSCVPSDLDLRRVLISIANRSIIVVEDIDCTGDLKRDESNSDLDRFGNKVQKWTLSGLLNFIDGLWSSCGDERVIVFTTNYKDRLDPALLRPGRMDKHIHMSYLTMRAFDVLANNYLGIKDGRHQHEKHFKEIEDLIEKVQVTPAEVAEELMKSDDADESLGGVVKFLQKKYMEVNEAQDETEKKTKIGFGDLTV</sequence>
<dbReference type="EMBL" id="JBBNAG010000008">
    <property type="protein sequence ID" value="KAK9113071.1"/>
    <property type="molecule type" value="Genomic_DNA"/>
</dbReference>
<evidence type="ECO:0000256" key="5">
    <source>
        <dbReference type="RuleBase" id="RU003651"/>
    </source>
</evidence>
<dbReference type="InterPro" id="IPR003960">
    <property type="entry name" value="ATPase_AAA_CS"/>
</dbReference>
<keyword evidence="5" id="KW-0067">ATP-binding</keyword>
<comment type="catalytic activity">
    <reaction evidence="4">
        <text>ATP + H2O = ADP + phosphate + H(+)</text>
        <dbReference type="Rhea" id="RHEA:13065"/>
        <dbReference type="ChEBI" id="CHEBI:15377"/>
        <dbReference type="ChEBI" id="CHEBI:15378"/>
        <dbReference type="ChEBI" id="CHEBI:30616"/>
        <dbReference type="ChEBI" id="CHEBI:43474"/>
        <dbReference type="ChEBI" id="CHEBI:456216"/>
    </reaction>
</comment>
<keyword evidence="8" id="KW-1185">Reference proteome</keyword>
<proteinExistence type="inferred from homology"/>
<dbReference type="CDD" id="cd19510">
    <property type="entry name" value="RecA-like_BCS1"/>
    <property type="match status" value="1"/>
</dbReference>
<dbReference type="InterPro" id="IPR058017">
    <property type="entry name" value="At3g28540-like_C"/>
</dbReference>
<dbReference type="InterPro" id="IPR027417">
    <property type="entry name" value="P-loop_NTPase"/>
</dbReference>
<protein>
    <recommendedName>
        <fullName evidence="6">AAA+ ATPase domain-containing protein</fullName>
    </recommendedName>
</protein>
<dbReference type="Gene3D" id="6.10.280.40">
    <property type="match status" value="1"/>
</dbReference>
<dbReference type="Proteomes" id="UP001419268">
    <property type="component" value="Unassembled WGS sequence"/>
</dbReference>
<dbReference type="Pfam" id="PF00004">
    <property type="entry name" value="AAA"/>
    <property type="match status" value="1"/>
</dbReference>
<keyword evidence="5" id="KW-0547">Nucleotide-binding</keyword>
<evidence type="ECO:0000256" key="4">
    <source>
        <dbReference type="ARBA" id="ARBA00049360"/>
    </source>
</evidence>
<evidence type="ECO:0000256" key="1">
    <source>
        <dbReference type="ARBA" id="ARBA00001946"/>
    </source>
</evidence>
<comment type="cofactor">
    <cofactor evidence="1">
        <name>Mg(2+)</name>
        <dbReference type="ChEBI" id="CHEBI:18420"/>
    </cofactor>
</comment>
<dbReference type="Gene3D" id="3.40.50.300">
    <property type="entry name" value="P-loop containing nucleotide triphosphate hydrolases"/>
    <property type="match status" value="1"/>
</dbReference>
<dbReference type="GO" id="GO:0006950">
    <property type="term" value="P:response to stress"/>
    <property type="evidence" value="ECO:0007669"/>
    <property type="project" value="UniProtKB-ARBA"/>
</dbReference>
<accession>A0AAP0IE05</accession>
<dbReference type="InterPro" id="IPR025753">
    <property type="entry name" value="AAA_N_dom"/>
</dbReference>
<evidence type="ECO:0000256" key="3">
    <source>
        <dbReference type="ARBA" id="ARBA00022842"/>
    </source>
</evidence>
<keyword evidence="3" id="KW-0460">Magnesium</keyword>
<dbReference type="PROSITE" id="PS00674">
    <property type="entry name" value="AAA"/>
    <property type="match status" value="1"/>
</dbReference>
<evidence type="ECO:0000313" key="7">
    <source>
        <dbReference type="EMBL" id="KAK9113071.1"/>
    </source>
</evidence>
<evidence type="ECO:0000313" key="8">
    <source>
        <dbReference type="Proteomes" id="UP001419268"/>
    </source>
</evidence>
<dbReference type="InterPro" id="IPR003593">
    <property type="entry name" value="AAA+_ATPase"/>
</dbReference>
<evidence type="ECO:0000259" key="6">
    <source>
        <dbReference type="SMART" id="SM00382"/>
    </source>
</evidence>
<reference evidence="7 8" key="1">
    <citation type="submission" date="2024-01" db="EMBL/GenBank/DDBJ databases">
        <title>Genome assemblies of Stephania.</title>
        <authorList>
            <person name="Yang L."/>
        </authorList>
    </citation>
    <scope>NUCLEOTIDE SEQUENCE [LARGE SCALE GENOMIC DNA]</scope>
    <source>
        <strain evidence="7">JXDWG</strain>
        <tissue evidence="7">Leaf</tissue>
    </source>
</reference>